<sequence>MNQHLLWYLGERAFWHFNFAFGSSRIARRAYPVWPTSNLIFTSVSSIKKPTGLTDLKFENSCCYPEGNFGGNQLLDGSISLSPLYPSLTIDLHFTIFRVPTYVLKLKSFTTKDHDRSITEVRNVSYLRQLALTFTFISRWGFDTLTLAHMLDSLVRVSRRVGSLHFVNVTNGNKLKSASIHTQPHAHSKLSAHGVHGDADPLKSTL</sequence>
<dbReference type="Proteomes" id="UP001163321">
    <property type="component" value="Chromosome 8"/>
</dbReference>
<accession>A0ACC0VMT9</accession>
<protein>
    <submittedName>
        <fullName evidence="1">Uncharacterized protein</fullName>
    </submittedName>
</protein>
<evidence type="ECO:0000313" key="1">
    <source>
        <dbReference type="EMBL" id="KAI9907406.1"/>
    </source>
</evidence>
<reference evidence="1 2" key="1">
    <citation type="journal article" date="2022" name="bioRxiv">
        <title>The genome of the oomycete Peronosclerospora sorghi, a cosmopolitan pathogen of maize and sorghum, is inflated with dispersed pseudogenes.</title>
        <authorList>
            <person name="Fletcher K."/>
            <person name="Martin F."/>
            <person name="Isakeit T."/>
            <person name="Cavanaugh K."/>
            <person name="Magill C."/>
            <person name="Michelmore R."/>
        </authorList>
    </citation>
    <scope>NUCLEOTIDE SEQUENCE [LARGE SCALE GENOMIC DNA]</scope>
    <source>
        <strain evidence="1">P6</strain>
    </source>
</reference>
<proteinExistence type="predicted"/>
<name>A0ACC0VMT9_9STRA</name>
<gene>
    <name evidence="1" type="ORF">PsorP6_016658</name>
</gene>
<organism evidence="1 2">
    <name type="scientific">Peronosclerospora sorghi</name>
    <dbReference type="NCBI Taxonomy" id="230839"/>
    <lineage>
        <taxon>Eukaryota</taxon>
        <taxon>Sar</taxon>
        <taxon>Stramenopiles</taxon>
        <taxon>Oomycota</taxon>
        <taxon>Peronosporomycetes</taxon>
        <taxon>Peronosporales</taxon>
        <taxon>Peronosporaceae</taxon>
        <taxon>Peronosclerospora</taxon>
    </lineage>
</organism>
<keyword evidence="2" id="KW-1185">Reference proteome</keyword>
<comment type="caution">
    <text evidence="1">The sequence shown here is derived from an EMBL/GenBank/DDBJ whole genome shotgun (WGS) entry which is preliminary data.</text>
</comment>
<evidence type="ECO:0000313" key="2">
    <source>
        <dbReference type="Proteomes" id="UP001163321"/>
    </source>
</evidence>
<dbReference type="EMBL" id="CM047587">
    <property type="protein sequence ID" value="KAI9907406.1"/>
    <property type="molecule type" value="Genomic_DNA"/>
</dbReference>